<dbReference type="AlphaFoldDB" id="A0AAE1CN47"/>
<protein>
    <submittedName>
        <fullName evidence="1">Uncharacterized protein</fullName>
    </submittedName>
</protein>
<name>A0AAE1CN47_9GAST</name>
<dbReference type="EMBL" id="JAWDGP010007534">
    <property type="protein sequence ID" value="KAK3714591.1"/>
    <property type="molecule type" value="Genomic_DNA"/>
</dbReference>
<comment type="caution">
    <text evidence="1">The sequence shown here is derived from an EMBL/GenBank/DDBJ whole genome shotgun (WGS) entry which is preliminary data.</text>
</comment>
<dbReference type="Proteomes" id="UP001283361">
    <property type="component" value="Unassembled WGS sequence"/>
</dbReference>
<organism evidence="1 2">
    <name type="scientific">Elysia crispata</name>
    <name type="common">lettuce slug</name>
    <dbReference type="NCBI Taxonomy" id="231223"/>
    <lineage>
        <taxon>Eukaryota</taxon>
        <taxon>Metazoa</taxon>
        <taxon>Spiralia</taxon>
        <taxon>Lophotrochozoa</taxon>
        <taxon>Mollusca</taxon>
        <taxon>Gastropoda</taxon>
        <taxon>Heterobranchia</taxon>
        <taxon>Euthyneura</taxon>
        <taxon>Panpulmonata</taxon>
        <taxon>Sacoglossa</taxon>
        <taxon>Placobranchoidea</taxon>
        <taxon>Plakobranchidae</taxon>
        <taxon>Elysia</taxon>
    </lineage>
</organism>
<accession>A0AAE1CN47</accession>
<gene>
    <name evidence="1" type="ORF">RRG08_020847</name>
</gene>
<evidence type="ECO:0000313" key="1">
    <source>
        <dbReference type="EMBL" id="KAK3714591.1"/>
    </source>
</evidence>
<reference evidence="1" key="1">
    <citation type="journal article" date="2023" name="G3 (Bethesda)">
        <title>A reference genome for the long-term kleptoplast-retaining sea slug Elysia crispata morphotype clarki.</title>
        <authorList>
            <person name="Eastman K.E."/>
            <person name="Pendleton A.L."/>
            <person name="Shaikh M.A."/>
            <person name="Suttiyut T."/>
            <person name="Ogas R."/>
            <person name="Tomko P."/>
            <person name="Gavelis G."/>
            <person name="Widhalm J.R."/>
            <person name="Wisecaver J.H."/>
        </authorList>
    </citation>
    <scope>NUCLEOTIDE SEQUENCE</scope>
    <source>
        <strain evidence="1">ECLA1</strain>
    </source>
</reference>
<proteinExistence type="predicted"/>
<evidence type="ECO:0000313" key="2">
    <source>
        <dbReference type="Proteomes" id="UP001283361"/>
    </source>
</evidence>
<sequence>MVHTAARLQSSKTAECVPRTMVKTECFEIVITILVVPSLASDSKTVWYGFKPLVKAEFIESSYGQSARYRGSELTVAFRLTDHNKHFYRSCQ</sequence>
<keyword evidence="2" id="KW-1185">Reference proteome</keyword>